<sequence length="108" mass="11841">MQKLVDTFIQTANAFDVEGALALFTSDAVIDDVSVGDAFVGTEGIRLYLEQFFVAYKTTSKLLSLEQLDDFNTVARLDFTGDFGHEIGALKITINSDGLVERIDADLE</sequence>
<dbReference type="EMBL" id="FCNZ02000040">
    <property type="protein sequence ID" value="SAL78271.1"/>
    <property type="molecule type" value="Genomic_DNA"/>
</dbReference>
<organism evidence="2 3">
    <name type="scientific">Caballeronia telluris</name>
    <dbReference type="NCBI Taxonomy" id="326475"/>
    <lineage>
        <taxon>Bacteria</taxon>
        <taxon>Pseudomonadati</taxon>
        <taxon>Pseudomonadota</taxon>
        <taxon>Betaproteobacteria</taxon>
        <taxon>Burkholderiales</taxon>
        <taxon>Burkholderiaceae</taxon>
        <taxon>Caballeronia</taxon>
    </lineage>
</organism>
<dbReference type="InterPro" id="IPR037401">
    <property type="entry name" value="SnoaL-like"/>
</dbReference>
<proteinExistence type="predicted"/>
<dbReference type="InterPro" id="IPR032710">
    <property type="entry name" value="NTF2-like_dom_sf"/>
</dbReference>
<accession>A0A158KCV7</accession>
<dbReference type="SUPFAM" id="SSF54427">
    <property type="entry name" value="NTF2-like"/>
    <property type="match status" value="1"/>
</dbReference>
<protein>
    <recommendedName>
        <fullName evidence="1">SnoaL-like domain-containing protein</fullName>
    </recommendedName>
</protein>
<dbReference type="Gene3D" id="3.10.450.50">
    <property type="match status" value="1"/>
</dbReference>
<dbReference type="RefSeq" id="WP_087633519.1">
    <property type="nucleotide sequence ID" value="NZ_FCNZ02000040.1"/>
</dbReference>
<comment type="caution">
    <text evidence="2">The sequence shown here is derived from an EMBL/GenBank/DDBJ whole genome shotgun (WGS) entry which is preliminary data.</text>
</comment>
<evidence type="ECO:0000313" key="3">
    <source>
        <dbReference type="Proteomes" id="UP000054717"/>
    </source>
</evidence>
<reference evidence="2" key="1">
    <citation type="submission" date="2016-01" db="EMBL/GenBank/DDBJ databases">
        <authorList>
            <person name="Peeters Charlotte."/>
        </authorList>
    </citation>
    <scope>NUCLEOTIDE SEQUENCE</scope>
    <source>
        <strain evidence="2">LMG 22936</strain>
    </source>
</reference>
<evidence type="ECO:0000313" key="2">
    <source>
        <dbReference type="EMBL" id="SAL78271.1"/>
    </source>
</evidence>
<dbReference type="Proteomes" id="UP000054717">
    <property type="component" value="Unassembled WGS sequence"/>
</dbReference>
<feature type="domain" description="SnoaL-like" evidence="1">
    <location>
        <begin position="5"/>
        <end position="57"/>
    </location>
</feature>
<dbReference type="Pfam" id="PF12680">
    <property type="entry name" value="SnoaL_2"/>
    <property type="match status" value="1"/>
</dbReference>
<keyword evidence="3" id="KW-1185">Reference proteome</keyword>
<dbReference type="STRING" id="326475.AWB66_05810"/>
<name>A0A158KCV7_9BURK</name>
<dbReference type="AlphaFoldDB" id="A0A158KCV7"/>
<evidence type="ECO:0000259" key="1">
    <source>
        <dbReference type="Pfam" id="PF12680"/>
    </source>
</evidence>
<gene>
    <name evidence="2" type="ORF">AWB66_05810</name>
</gene>